<dbReference type="OrthoDB" id="3197466at2"/>
<dbReference type="HOGENOM" id="CLU_007455_0_0_11"/>
<keyword evidence="6" id="KW-1185">Reference proteome</keyword>
<dbReference type="InterPro" id="IPR011050">
    <property type="entry name" value="Pectin_lyase_fold/virulence"/>
</dbReference>
<feature type="chain" id="PRO_5003018066" evidence="3">
    <location>
        <begin position="28"/>
        <end position="848"/>
    </location>
</feature>
<dbReference type="SMART" id="SM00710">
    <property type="entry name" value="PbH1"/>
    <property type="match status" value="9"/>
</dbReference>
<dbReference type="Proteomes" id="UP000006001">
    <property type="component" value="Unassembled WGS sequence"/>
</dbReference>
<feature type="compositionally biased region" description="Basic and acidic residues" evidence="1">
    <location>
        <begin position="796"/>
        <end position="807"/>
    </location>
</feature>
<dbReference type="SUPFAM" id="SSF51126">
    <property type="entry name" value="Pectin lyase-like"/>
    <property type="match status" value="1"/>
</dbReference>
<evidence type="ECO:0000256" key="3">
    <source>
        <dbReference type="SAM" id="SignalP"/>
    </source>
</evidence>
<gene>
    <name evidence="5" type="ORF">HMPREF0762_01480</name>
</gene>
<dbReference type="InterPro" id="IPR008454">
    <property type="entry name" value="Collagen-bd_Cna-like_B-typ_dom"/>
</dbReference>
<keyword evidence="2" id="KW-1133">Transmembrane helix</keyword>
<feature type="transmembrane region" description="Helical" evidence="2">
    <location>
        <begin position="821"/>
        <end position="842"/>
    </location>
</feature>
<dbReference type="RefSeq" id="WP_006362739.1">
    <property type="nucleotide sequence ID" value="NZ_GG700631.1"/>
</dbReference>
<sequence>MISKRLCGWALALAALAICIPGGLAFADDATSIEEIQAAIAAAPDGEQTDVAVSGDISAATQVVVPSGKNIRLTVAGGGSGSLIAATSSINYLVKVESGATLSIDGGLVLDGDGKAYYVTNEGSFTLEDGDLKNGKRDHASNGGGVYSKGADATFTMNGGTISNTTALYSGQGAVCLDKGAVGFMNGGTVESTAVQNQLSSSVLVNASTFTMDGGTITGGDAGHQLQTSGGVLVFACENNTDTGVTSRFTMNGGTISNCKSPFGGGVYVYGGSPNYRDFRSKAYFTMNGGTITGNEATGVVSASGDFIPGGGGGVYVENGSTFDMNDGVISNNKASGMGGGIAAFDNFVTFFGKVPYSSATGQYYEAVFSKWPEFYPAAFTMNGGSITGNKAEGGGAAGDGGCGGGVYSASSLVTLNAGLIDGNTADRQGGGAYVGSVPYVLNAYDVVVTSNHASVIGGGAWFCPTGKAAFSVNNGAAVYGNDAQGAADDVAAVRMAGEEATTTISDRMLGGGAANWYKDGGILVPHVLGEPDPDAPRYDPASSSNVPVSGISESTDIFALKATPTPAAIDLAQSKAKLTITNNSAARGGGIGSNGASTLGKVNVYTKKVVVKKVWDTSANPDAAIPGSIKVWLLIDGKRIESVELTKDSGWTHTFEGLPLNADVSIEEDEAVEGWTAKVTSEEVSETEIAFTITNTPDAKSTSVSVKKVWDDADNKDGSRPASVKVQLYANGEAYGDPVVLNSDSNWAYTWTGLPVMKDGSAVEYTVAEVDVPKGYKARIAGSASEGFTITNVKEPTKPPAKEQPKKPRISKIPATGDDLGAMTFALAGVSVASIACIAAARRKMRG</sequence>
<keyword evidence="2" id="KW-0812">Transmembrane</keyword>
<proteinExistence type="predicted"/>
<dbReference type="AlphaFoldDB" id="D0WI08"/>
<dbReference type="GeneID" id="85008382"/>
<dbReference type="eggNOG" id="COG4932">
    <property type="taxonomic scope" value="Bacteria"/>
</dbReference>
<feature type="domain" description="CNA-B" evidence="4">
    <location>
        <begin position="705"/>
        <end position="793"/>
    </location>
</feature>
<dbReference type="SUPFAM" id="SSF49478">
    <property type="entry name" value="Cna protein B-type domain"/>
    <property type="match status" value="2"/>
</dbReference>
<keyword evidence="3" id="KW-0732">Signal</keyword>
<dbReference type="InterPro" id="IPR006626">
    <property type="entry name" value="PbH1"/>
</dbReference>
<feature type="signal peptide" evidence="3">
    <location>
        <begin position="1"/>
        <end position="27"/>
    </location>
</feature>
<evidence type="ECO:0000259" key="4">
    <source>
        <dbReference type="Pfam" id="PF05738"/>
    </source>
</evidence>
<comment type="caution">
    <text evidence="5">The sequence shown here is derived from an EMBL/GenBank/DDBJ whole genome shotgun (WGS) entry which is preliminary data.</text>
</comment>
<protein>
    <submittedName>
        <fullName evidence="5">LPXTG-motif cell wall anchor domain protein</fullName>
    </submittedName>
</protein>
<dbReference type="Pfam" id="PF05738">
    <property type="entry name" value="Cna_B"/>
    <property type="match status" value="2"/>
</dbReference>
<dbReference type="CDD" id="cd00222">
    <property type="entry name" value="CollagenBindB"/>
    <property type="match status" value="2"/>
</dbReference>
<evidence type="ECO:0000313" key="6">
    <source>
        <dbReference type="Proteomes" id="UP000006001"/>
    </source>
</evidence>
<dbReference type="STRING" id="649764.HMPREF0762_01480"/>
<dbReference type="Gene3D" id="2.60.40.1140">
    <property type="entry name" value="Collagen-binding surface protein Cna, B-type domain"/>
    <property type="match status" value="2"/>
</dbReference>
<name>D0WI08_SLAES</name>
<reference evidence="5" key="1">
    <citation type="submission" date="2009-10" db="EMBL/GenBank/DDBJ databases">
        <authorList>
            <person name="Weinstock G."/>
            <person name="Sodergren E."/>
            <person name="Clifton S."/>
            <person name="Fulton L."/>
            <person name="Fulton B."/>
            <person name="Courtney L."/>
            <person name="Fronick C."/>
            <person name="Harrison M."/>
            <person name="Strong C."/>
            <person name="Farmer C."/>
            <person name="Delahaunty K."/>
            <person name="Markovic C."/>
            <person name="Hall O."/>
            <person name="Minx P."/>
            <person name="Tomlinson C."/>
            <person name="Mitreva M."/>
            <person name="Nelson J."/>
            <person name="Hou S."/>
            <person name="Wollam A."/>
            <person name="Pepin K.H."/>
            <person name="Johnson M."/>
            <person name="Bhonagiri V."/>
            <person name="Nash W.E."/>
            <person name="Warren W."/>
            <person name="Chinwalla A."/>
            <person name="Mardis E.R."/>
            <person name="Wilson R.K."/>
        </authorList>
    </citation>
    <scope>NUCLEOTIDE SEQUENCE [LARGE SCALE GENOMIC DNA]</scope>
    <source>
        <strain evidence="5">ATCC 700122</strain>
    </source>
</reference>
<feature type="region of interest" description="Disordered" evidence="1">
    <location>
        <begin position="792"/>
        <end position="814"/>
    </location>
</feature>
<evidence type="ECO:0000256" key="1">
    <source>
        <dbReference type="SAM" id="MobiDB-lite"/>
    </source>
</evidence>
<evidence type="ECO:0000256" key="2">
    <source>
        <dbReference type="SAM" id="Phobius"/>
    </source>
</evidence>
<evidence type="ECO:0000313" key="5">
    <source>
        <dbReference type="EMBL" id="EEZ60675.1"/>
    </source>
</evidence>
<keyword evidence="2" id="KW-0472">Membrane</keyword>
<organism evidence="5 6">
    <name type="scientific">Slackia exigua (strain ATCC 700122 / DSM 15923 / CIP 105133 / JCM 11022 / KCTC 5966 / S-7)</name>
    <dbReference type="NCBI Taxonomy" id="649764"/>
    <lineage>
        <taxon>Bacteria</taxon>
        <taxon>Bacillati</taxon>
        <taxon>Actinomycetota</taxon>
        <taxon>Coriobacteriia</taxon>
        <taxon>Eggerthellales</taxon>
        <taxon>Eggerthellaceae</taxon>
        <taxon>Slackia</taxon>
    </lineage>
</organism>
<dbReference type="EMBL" id="ACUX02000016">
    <property type="protein sequence ID" value="EEZ60675.1"/>
    <property type="molecule type" value="Genomic_DNA"/>
</dbReference>
<feature type="domain" description="CNA-B" evidence="4">
    <location>
        <begin position="610"/>
        <end position="697"/>
    </location>
</feature>
<accession>D0WI08</accession>